<dbReference type="Gene3D" id="2.60.120.290">
    <property type="entry name" value="Spermadhesin, CUB domain"/>
    <property type="match status" value="1"/>
</dbReference>
<evidence type="ECO:0000259" key="4">
    <source>
        <dbReference type="PROSITE" id="PS01180"/>
    </source>
</evidence>
<evidence type="ECO:0000313" key="7">
    <source>
        <dbReference type="Proteomes" id="UP001176961"/>
    </source>
</evidence>
<dbReference type="InterPro" id="IPR050976">
    <property type="entry name" value="Snaclec"/>
</dbReference>
<dbReference type="InterPro" id="IPR018378">
    <property type="entry name" value="C-type_lectin_CS"/>
</dbReference>
<feature type="signal peptide" evidence="3">
    <location>
        <begin position="1"/>
        <end position="15"/>
    </location>
</feature>
<evidence type="ECO:0000256" key="3">
    <source>
        <dbReference type="SAM" id="SignalP"/>
    </source>
</evidence>
<feature type="domain" description="CUB" evidence="4">
    <location>
        <begin position="328"/>
        <end position="436"/>
    </location>
</feature>
<comment type="caution">
    <text evidence="2">Lacks conserved residue(s) required for the propagation of feature annotation.</text>
</comment>
<name>A0AA36GKE3_CYLNA</name>
<accession>A0AA36GKE3</accession>
<dbReference type="InterPro" id="IPR035914">
    <property type="entry name" value="Sperma_CUB_dom_sf"/>
</dbReference>
<dbReference type="PROSITE" id="PS00615">
    <property type="entry name" value="C_TYPE_LECTIN_1"/>
    <property type="match status" value="1"/>
</dbReference>
<dbReference type="Gene3D" id="3.10.100.10">
    <property type="entry name" value="Mannose-Binding Protein A, subunit A"/>
    <property type="match status" value="2"/>
</dbReference>
<dbReference type="SUPFAM" id="SSF56436">
    <property type="entry name" value="C-type lectin-like"/>
    <property type="match status" value="2"/>
</dbReference>
<feature type="disulfide bond" evidence="2">
    <location>
        <begin position="328"/>
        <end position="355"/>
    </location>
</feature>
<evidence type="ECO:0000313" key="6">
    <source>
        <dbReference type="EMBL" id="CAJ0591985.1"/>
    </source>
</evidence>
<evidence type="ECO:0000256" key="2">
    <source>
        <dbReference type="PROSITE-ProRule" id="PRU00059"/>
    </source>
</evidence>
<evidence type="ECO:0000259" key="5">
    <source>
        <dbReference type="PROSITE" id="PS50041"/>
    </source>
</evidence>
<dbReference type="Pfam" id="PF00431">
    <property type="entry name" value="CUB"/>
    <property type="match status" value="1"/>
</dbReference>
<dbReference type="PANTHER" id="PTHR22991:SF40">
    <property type="entry name" value="PROTEIN CBG13490"/>
    <property type="match status" value="1"/>
</dbReference>
<dbReference type="InterPro" id="IPR016186">
    <property type="entry name" value="C-type_lectin-like/link_sf"/>
</dbReference>
<keyword evidence="3" id="KW-0732">Signal</keyword>
<dbReference type="InterPro" id="IPR016187">
    <property type="entry name" value="CTDL_fold"/>
</dbReference>
<dbReference type="PROSITE" id="PS50041">
    <property type="entry name" value="C_TYPE_LECTIN_2"/>
    <property type="match status" value="2"/>
</dbReference>
<dbReference type="SUPFAM" id="SSF49854">
    <property type="entry name" value="Spermadhesin, CUB domain"/>
    <property type="match status" value="1"/>
</dbReference>
<dbReference type="SMART" id="SM00034">
    <property type="entry name" value="CLECT"/>
    <property type="match status" value="2"/>
</dbReference>
<protein>
    <submittedName>
        <fullName evidence="6">Uncharacterized protein</fullName>
    </submittedName>
</protein>
<dbReference type="SMART" id="SM00042">
    <property type="entry name" value="CUB"/>
    <property type="match status" value="1"/>
</dbReference>
<sequence length="442" mass="49879">MHACLILPLFITVVAEDYEYLLGTDDPHLYNDAPLDSSSEDVSHSLAPCPTNYLDGDDGKCYKVYTNHSNYVDASHQCQRDGGKLVSVTSAKKNDMIAKMARDAGVIVWLGMKCIKPHVEYCAWDDSSRAPYAYTNFFRGNPNSIGECVLMMIGEIANGKWVSADCDYIRIGFVCQVTRKKYCGDYDEYKKGGTCYKAFNLHLSQEEAEQYCQQDCGHLASVHNFEENQLLYEMAKNNMSYARIGLRTVNNELSWGDNSTFDYNNFGVNNTALGDCVAMSLKNEVIRATQWINVPCDQGLPFICQRARGACYNTTSTLPSSTMAPNTCDEPQYFSQNGTIYSPGFPDMYYGDKSCYYIMTVSLGQRVRVHFPYLNLHPDSCIKLYNSVIDSLPSDSVTFLTPPTKYYESSTNVMKMIFVPPPNAQQQWYNVDYSSSWKAEFS</sequence>
<dbReference type="InterPro" id="IPR000859">
    <property type="entry name" value="CUB_dom"/>
</dbReference>
<dbReference type="PROSITE" id="PS01180">
    <property type="entry name" value="CUB"/>
    <property type="match status" value="1"/>
</dbReference>
<evidence type="ECO:0000256" key="1">
    <source>
        <dbReference type="ARBA" id="ARBA00023157"/>
    </source>
</evidence>
<dbReference type="Proteomes" id="UP001176961">
    <property type="component" value="Unassembled WGS sequence"/>
</dbReference>
<dbReference type="InterPro" id="IPR001304">
    <property type="entry name" value="C-type_lectin-like"/>
</dbReference>
<keyword evidence="7" id="KW-1185">Reference proteome</keyword>
<proteinExistence type="predicted"/>
<organism evidence="6 7">
    <name type="scientific">Cylicocyclus nassatus</name>
    <name type="common">Nematode worm</name>
    <dbReference type="NCBI Taxonomy" id="53992"/>
    <lineage>
        <taxon>Eukaryota</taxon>
        <taxon>Metazoa</taxon>
        <taxon>Ecdysozoa</taxon>
        <taxon>Nematoda</taxon>
        <taxon>Chromadorea</taxon>
        <taxon>Rhabditida</taxon>
        <taxon>Rhabditina</taxon>
        <taxon>Rhabditomorpha</taxon>
        <taxon>Strongyloidea</taxon>
        <taxon>Strongylidae</taxon>
        <taxon>Cylicocyclus</taxon>
    </lineage>
</organism>
<comment type="caution">
    <text evidence="6">The sequence shown here is derived from an EMBL/GenBank/DDBJ whole genome shotgun (WGS) entry which is preliminary data.</text>
</comment>
<reference evidence="6" key="1">
    <citation type="submission" date="2023-07" db="EMBL/GenBank/DDBJ databases">
        <authorList>
            <consortium name="CYATHOMIX"/>
        </authorList>
    </citation>
    <scope>NUCLEOTIDE SEQUENCE</scope>
    <source>
        <strain evidence="6">N/A</strain>
    </source>
</reference>
<feature type="chain" id="PRO_5041255416" evidence="3">
    <location>
        <begin position="16"/>
        <end position="442"/>
    </location>
</feature>
<dbReference type="AlphaFoldDB" id="A0AA36GKE3"/>
<dbReference type="CDD" id="cd00041">
    <property type="entry name" value="CUB"/>
    <property type="match status" value="1"/>
</dbReference>
<keyword evidence="1 2" id="KW-1015">Disulfide bond</keyword>
<dbReference type="PANTHER" id="PTHR22991">
    <property type="entry name" value="PROTEIN CBG13490"/>
    <property type="match status" value="1"/>
</dbReference>
<dbReference type="EMBL" id="CATQJL010000001">
    <property type="protein sequence ID" value="CAJ0591985.1"/>
    <property type="molecule type" value="Genomic_DNA"/>
</dbReference>
<feature type="domain" description="C-type lectin" evidence="5">
    <location>
        <begin position="57"/>
        <end position="167"/>
    </location>
</feature>
<dbReference type="Pfam" id="PF00059">
    <property type="entry name" value="Lectin_C"/>
    <property type="match status" value="2"/>
</dbReference>
<feature type="domain" description="C-type lectin" evidence="5">
    <location>
        <begin position="191"/>
        <end position="305"/>
    </location>
</feature>
<dbReference type="CDD" id="cd00037">
    <property type="entry name" value="CLECT"/>
    <property type="match status" value="2"/>
</dbReference>
<gene>
    <name evidence="6" type="ORF">CYNAS_LOCUS3968</name>
</gene>